<gene>
    <name evidence="4" type="ORF">FB463_002903</name>
    <name evidence="3" type="ORF">FFA01_18310</name>
</gene>
<evidence type="ECO:0000313" key="4">
    <source>
        <dbReference type="EMBL" id="MBA8814628.1"/>
    </source>
</evidence>
<feature type="region of interest" description="Disordered" evidence="1">
    <location>
        <begin position="1"/>
        <end position="32"/>
    </location>
</feature>
<keyword evidence="2" id="KW-1133">Transmembrane helix</keyword>
<reference evidence="3 5" key="1">
    <citation type="submission" date="2019-07" db="EMBL/GenBank/DDBJ databases">
        <title>Whole genome shotgun sequence of Frigoribacterium faeni NBRC 103066.</title>
        <authorList>
            <person name="Hosoyama A."/>
            <person name="Uohara A."/>
            <person name="Ohji S."/>
            <person name="Ichikawa N."/>
        </authorList>
    </citation>
    <scope>NUCLEOTIDE SEQUENCE [LARGE SCALE GENOMIC DNA]</scope>
    <source>
        <strain evidence="3 5">NBRC 103066</strain>
    </source>
</reference>
<feature type="transmembrane region" description="Helical" evidence="2">
    <location>
        <begin position="76"/>
        <end position="99"/>
    </location>
</feature>
<evidence type="ECO:0000313" key="5">
    <source>
        <dbReference type="Proteomes" id="UP000321154"/>
    </source>
</evidence>
<evidence type="ECO:0000313" key="6">
    <source>
        <dbReference type="Proteomes" id="UP000522688"/>
    </source>
</evidence>
<evidence type="ECO:0000256" key="2">
    <source>
        <dbReference type="SAM" id="Phobius"/>
    </source>
</evidence>
<dbReference type="EMBL" id="JACGWW010000006">
    <property type="protein sequence ID" value="MBA8814628.1"/>
    <property type="molecule type" value="Genomic_DNA"/>
</dbReference>
<feature type="transmembrane region" description="Helical" evidence="2">
    <location>
        <begin position="41"/>
        <end position="64"/>
    </location>
</feature>
<feature type="transmembrane region" description="Helical" evidence="2">
    <location>
        <begin position="168"/>
        <end position="186"/>
    </location>
</feature>
<protein>
    <submittedName>
        <fullName evidence="4">Uncharacterized protein</fullName>
    </submittedName>
</protein>
<dbReference type="Proteomes" id="UP000321154">
    <property type="component" value="Unassembled WGS sequence"/>
</dbReference>
<dbReference type="EMBL" id="BJUV01000016">
    <property type="protein sequence ID" value="GEK83522.1"/>
    <property type="molecule type" value="Genomic_DNA"/>
</dbReference>
<comment type="caution">
    <text evidence="4">The sequence shown here is derived from an EMBL/GenBank/DDBJ whole genome shotgun (WGS) entry which is preliminary data.</text>
</comment>
<accession>A0A7W3JKQ3</accession>
<proteinExistence type="predicted"/>
<feature type="compositionally biased region" description="Basic and acidic residues" evidence="1">
    <location>
        <begin position="1"/>
        <end position="11"/>
    </location>
</feature>
<dbReference type="OrthoDB" id="10020527at2"/>
<dbReference type="AlphaFoldDB" id="A0A7W3JKQ3"/>
<name>A0A7W3JKQ3_9MICO</name>
<feature type="transmembrane region" description="Helical" evidence="2">
    <location>
        <begin position="111"/>
        <end position="132"/>
    </location>
</feature>
<keyword evidence="2" id="KW-0472">Membrane</keyword>
<evidence type="ECO:0000256" key="1">
    <source>
        <dbReference type="SAM" id="MobiDB-lite"/>
    </source>
</evidence>
<dbReference type="RefSeq" id="WP_146855327.1">
    <property type="nucleotide sequence ID" value="NZ_BAAAHR010000003.1"/>
</dbReference>
<keyword evidence="2" id="KW-0812">Transmembrane</keyword>
<sequence>MTDDERQHGDPPDLSTLPPALRGGGQRGPESRGPLTVGRSLGAVAAGAGAGVLLVVVVVIVAFVASPGGFEGLGVVLLALLGGVVAGCIVAGIVVGAMVGRDPRGGRFTGVFSVVLALLLVAWLALAVAGLSGRLVGTAADLDLLGWVLVPLLWTLPAAAAGVVPSKWIGWVAGAGMLVAALLLVLRELTST</sequence>
<dbReference type="Proteomes" id="UP000522688">
    <property type="component" value="Unassembled WGS sequence"/>
</dbReference>
<keyword evidence="5" id="KW-1185">Reference proteome</keyword>
<feature type="transmembrane region" description="Helical" evidence="2">
    <location>
        <begin position="144"/>
        <end position="162"/>
    </location>
</feature>
<evidence type="ECO:0000313" key="3">
    <source>
        <dbReference type="EMBL" id="GEK83522.1"/>
    </source>
</evidence>
<reference evidence="4 6" key="2">
    <citation type="submission" date="2020-07" db="EMBL/GenBank/DDBJ databases">
        <title>Sequencing the genomes of 1000 actinobacteria strains.</title>
        <authorList>
            <person name="Klenk H.-P."/>
        </authorList>
    </citation>
    <scope>NUCLEOTIDE SEQUENCE [LARGE SCALE GENOMIC DNA]</scope>
    <source>
        <strain evidence="4 6">DSM 10309</strain>
    </source>
</reference>
<organism evidence="4 6">
    <name type="scientific">Frigoribacterium faeni</name>
    <dbReference type="NCBI Taxonomy" id="145483"/>
    <lineage>
        <taxon>Bacteria</taxon>
        <taxon>Bacillati</taxon>
        <taxon>Actinomycetota</taxon>
        <taxon>Actinomycetes</taxon>
        <taxon>Micrococcales</taxon>
        <taxon>Microbacteriaceae</taxon>
        <taxon>Frigoribacterium</taxon>
    </lineage>
</organism>